<reference evidence="3 4" key="1">
    <citation type="submission" date="2020-08" db="EMBL/GenBank/DDBJ databases">
        <title>Description of Xenorhabdus lircayensis sp. nov., the symbiotic bacterium associated with the entomopathogenic nematode Steirnernema unicornum.</title>
        <authorList>
            <person name="Castaneda-Alvarez C."/>
            <person name="Prodan S."/>
            <person name="Zamorano A."/>
            <person name="San-Blas E."/>
            <person name="Aballay E."/>
        </authorList>
    </citation>
    <scope>NUCLEOTIDE SEQUENCE [LARGE SCALE GENOMIC DNA]</scope>
    <source>
        <strain evidence="3 4">VLS</strain>
    </source>
</reference>
<dbReference type="EMBL" id="JACOII010000006">
    <property type="protein sequence ID" value="MBI6547258.1"/>
    <property type="molecule type" value="Genomic_DNA"/>
</dbReference>
<proteinExistence type="predicted"/>
<protein>
    <submittedName>
        <fullName evidence="3">Phage head morphogenesis protein</fullName>
    </submittedName>
</protein>
<dbReference type="Pfam" id="PF04233">
    <property type="entry name" value="Phage_Mu_F"/>
    <property type="match status" value="1"/>
</dbReference>
<dbReference type="InterPro" id="IPR006528">
    <property type="entry name" value="Phage_head_morphogenesis_dom"/>
</dbReference>
<evidence type="ECO:0000313" key="3">
    <source>
        <dbReference type="EMBL" id="MBI6547258.1"/>
    </source>
</evidence>
<accession>A0ABS0U049</accession>
<dbReference type="Proteomes" id="UP000696184">
    <property type="component" value="Unassembled WGS sequence"/>
</dbReference>
<comment type="caution">
    <text evidence="3">The sequence shown here is derived from an EMBL/GenBank/DDBJ whole genome shotgun (WGS) entry which is preliminary data.</text>
</comment>
<feature type="domain" description="Phage head morphogenesis" evidence="2">
    <location>
        <begin position="184"/>
        <end position="292"/>
    </location>
</feature>
<feature type="region of interest" description="Disordered" evidence="1">
    <location>
        <begin position="1"/>
        <end position="21"/>
    </location>
</feature>
<evidence type="ECO:0000256" key="1">
    <source>
        <dbReference type="SAM" id="MobiDB-lite"/>
    </source>
</evidence>
<name>A0ABS0U049_9GAMM</name>
<keyword evidence="4" id="KW-1185">Reference proteome</keyword>
<organism evidence="3 4">
    <name type="scientific">Xenorhabdus lircayensis</name>
    <dbReference type="NCBI Taxonomy" id="2763499"/>
    <lineage>
        <taxon>Bacteria</taxon>
        <taxon>Pseudomonadati</taxon>
        <taxon>Pseudomonadota</taxon>
        <taxon>Gammaproteobacteria</taxon>
        <taxon>Enterobacterales</taxon>
        <taxon>Morganellaceae</taxon>
        <taxon>Xenorhabdus</taxon>
    </lineage>
</organism>
<evidence type="ECO:0000259" key="2">
    <source>
        <dbReference type="Pfam" id="PF04233"/>
    </source>
</evidence>
<sequence length="327" mass="37235">MKQTRIGTPIIPRNKRDPTQSYRPVNKIFRDIERRYYDIKQSLRQLFDVALTGQSKEGQSSYLLAKNEAGEPDWLFRVNQDAFIYDMSASELALLLERIQAILDAYLLEGGKEQLWALSYVAAEYQRGTLNAYTNLSVQSEIYAQQTTLSFLLSTPAYQNQVAAAFVLTYSDWKGISDAARADLSNVIAEAIARGINPRETAGIVSKRLDVSMAKAKNIAQTEQVGALREANWNESEWAKERLGLNTALLWLSALKPTTRQWHAARHGKLYTKEEVEEFYSQRGNRYRCYCAQQPVVLNDNGKLYNTGLTERLTGERKTWQEPSLSE</sequence>
<gene>
    <name evidence="3" type="ORF">H8A87_00415</name>
</gene>
<evidence type="ECO:0000313" key="4">
    <source>
        <dbReference type="Proteomes" id="UP000696184"/>
    </source>
</evidence>